<reference evidence="2" key="1">
    <citation type="journal article" date="2024" name="Proc. Natl. Acad. Sci. U.S.A.">
        <title>Extraordinary preservation of gene collinearity over three hundred million years revealed in homosporous lycophytes.</title>
        <authorList>
            <person name="Li C."/>
            <person name="Wickell D."/>
            <person name="Kuo L.Y."/>
            <person name="Chen X."/>
            <person name="Nie B."/>
            <person name="Liao X."/>
            <person name="Peng D."/>
            <person name="Ji J."/>
            <person name="Jenkins J."/>
            <person name="Williams M."/>
            <person name="Shu S."/>
            <person name="Plott C."/>
            <person name="Barry K."/>
            <person name="Rajasekar S."/>
            <person name="Grimwood J."/>
            <person name="Han X."/>
            <person name="Sun S."/>
            <person name="Hou Z."/>
            <person name="He W."/>
            <person name="Dai G."/>
            <person name="Sun C."/>
            <person name="Schmutz J."/>
            <person name="Leebens-Mack J.H."/>
            <person name="Li F.W."/>
            <person name="Wang L."/>
        </authorList>
    </citation>
    <scope>NUCLEOTIDE SEQUENCE [LARGE SCALE GENOMIC DNA]</scope>
    <source>
        <strain evidence="2">cv. PW_Plant_1</strain>
    </source>
</reference>
<name>A0ACC2E9Z9_DIPCM</name>
<evidence type="ECO:0000313" key="2">
    <source>
        <dbReference type="Proteomes" id="UP001162992"/>
    </source>
</evidence>
<evidence type="ECO:0000313" key="1">
    <source>
        <dbReference type="EMBL" id="KAJ7563286.1"/>
    </source>
</evidence>
<comment type="caution">
    <text evidence="1">The sequence shown here is derived from an EMBL/GenBank/DDBJ whole genome shotgun (WGS) entry which is preliminary data.</text>
</comment>
<proteinExistence type="predicted"/>
<organism evidence="1 2">
    <name type="scientific">Diphasiastrum complanatum</name>
    <name type="common">Issler's clubmoss</name>
    <name type="synonym">Lycopodium complanatum</name>
    <dbReference type="NCBI Taxonomy" id="34168"/>
    <lineage>
        <taxon>Eukaryota</taxon>
        <taxon>Viridiplantae</taxon>
        <taxon>Streptophyta</taxon>
        <taxon>Embryophyta</taxon>
        <taxon>Tracheophyta</taxon>
        <taxon>Lycopodiopsida</taxon>
        <taxon>Lycopodiales</taxon>
        <taxon>Lycopodiaceae</taxon>
        <taxon>Lycopodioideae</taxon>
        <taxon>Diphasiastrum</taxon>
    </lineage>
</organism>
<keyword evidence="2" id="KW-1185">Reference proteome</keyword>
<sequence>MGVSRASLFSPLSHRALISLSSSSSSSSSSILCFRRVNQKSWQILRSASSSMAMMVRADRDQAPDAAAEASCVDSPSSASALLPNSVDTGPAATDAASSASAAGSAASAIQFLTLCQRLKTTKRAGWINHGVEHSESIADHMYRMAVMAIITNDVPGVNKDRCVKMAIVHDIAEAIVGDITPADGVPKEEKSRRERAAIDDMCNMLGKGFSVDELRELWNEYETNASPEAKLVKDFDKVEMILQALEYESAQGKDLDDFFRSTAGKFQTDVGRAWAGEIIARRNRPAQLS</sequence>
<gene>
    <name evidence="1" type="ORF">O6H91_03G104600</name>
</gene>
<dbReference type="EMBL" id="CM055094">
    <property type="protein sequence ID" value="KAJ7563286.1"/>
    <property type="molecule type" value="Genomic_DNA"/>
</dbReference>
<dbReference type="Proteomes" id="UP001162992">
    <property type="component" value="Chromosome 3"/>
</dbReference>
<protein>
    <submittedName>
        <fullName evidence="1">Uncharacterized protein</fullName>
    </submittedName>
</protein>
<accession>A0ACC2E9Z9</accession>